<accession>A0A2P2QED5</accession>
<reference evidence="1" key="1">
    <citation type="submission" date="2018-02" db="EMBL/GenBank/DDBJ databases">
        <title>Rhizophora mucronata_Transcriptome.</title>
        <authorList>
            <person name="Meera S.P."/>
            <person name="Sreeshan A."/>
            <person name="Augustine A."/>
        </authorList>
    </citation>
    <scope>NUCLEOTIDE SEQUENCE</scope>
    <source>
        <tissue evidence="1">Leaf</tissue>
    </source>
</reference>
<dbReference type="EMBL" id="GGEC01084879">
    <property type="protein sequence ID" value="MBX65363.1"/>
    <property type="molecule type" value="Transcribed_RNA"/>
</dbReference>
<proteinExistence type="predicted"/>
<name>A0A2P2QED5_RHIMU</name>
<organism evidence="1">
    <name type="scientific">Rhizophora mucronata</name>
    <name type="common">Asiatic mangrove</name>
    <dbReference type="NCBI Taxonomy" id="61149"/>
    <lineage>
        <taxon>Eukaryota</taxon>
        <taxon>Viridiplantae</taxon>
        <taxon>Streptophyta</taxon>
        <taxon>Embryophyta</taxon>
        <taxon>Tracheophyta</taxon>
        <taxon>Spermatophyta</taxon>
        <taxon>Magnoliopsida</taxon>
        <taxon>eudicotyledons</taxon>
        <taxon>Gunneridae</taxon>
        <taxon>Pentapetalae</taxon>
        <taxon>rosids</taxon>
        <taxon>fabids</taxon>
        <taxon>Malpighiales</taxon>
        <taxon>Rhizophoraceae</taxon>
        <taxon>Rhizophora</taxon>
    </lineage>
</organism>
<sequence length="34" mass="3825">MPFTLPLNVKGNGPEHTRTKCHSCKLVQLCRNSD</sequence>
<evidence type="ECO:0000313" key="1">
    <source>
        <dbReference type="EMBL" id="MBX65363.1"/>
    </source>
</evidence>
<protein>
    <submittedName>
        <fullName evidence="1">Uncharacterized protein</fullName>
    </submittedName>
</protein>
<dbReference type="AlphaFoldDB" id="A0A2P2QED5"/>